<dbReference type="AlphaFoldDB" id="A0A1I1I6Z8"/>
<name>A0A1I1I6Z8_9GAMM</name>
<accession>A0A1I1I6Z8</accession>
<sequence length="127" mass="14595">MLSTSYKTFLVMDQLRRKAGIPSDFLKCFTGLNQSTYSRISINVYEKKHGVLNYKNELNTLKTMKILSEGYKSKVISQTTLKRKRDVIADLKLIEKNLMFSRSTNLIDSNLDLLLEAADTLKKLNNL</sequence>
<dbReference type="RefSeq" id="WP_091982232.1">
    <property type="nucleotide sequence ID" value="NZ_FOLO01000007.1"/>
</dbReference>
<protein>
    <submittedName>
        <fullName evidence="1">Uncharacterized protein</fullName>
    </submittedName>
</protein>
<keyword evidence="2" id="KW-1185">Reference proteome</keyword>
<reference evidence="1 2" key="1">
    <citation type="submission" date="2016-10" db="EMBL/GenBank/DDBJ databases">
        <authorList>
            <person name="de Groot N.N."/>
        </authorList>
    </citation>
    <scope>NUCLEOTIDE SEQUENCE [LARGE SCALE GENOMIC DNA]</scope>
    <source>
        <strain evidence="1 2">DSM 6059</strain>
    </source>
</reference>
<gene>
    <name evidence="1" type="ORF">SAMN02745724_01405</name>
</gene>
<dbReference type="Proteomes" id="UP000198862">
    <property type="component" value="Unassembled WGS sequence"/>
</dbReference>
<evidence type="ECO:0000313" key="1">
    <source>
        <dbReference type="EMBL" id="SFC31896.1"/>
    </source>
</evidence>
<organism evidence="1 2">
    <name type="scientific">Pseudoalteromonas denitrificans DSM 6059</name>
    <dbReference type="NCBI Taxonomy" id="1123010"/>
    <lineage>
        <taxon>Bacteria</taxon>
        <taxon>Pseudomonadati</taxon>
        <taxon>Pseudomonadota</taxon>
        <taxon>Gammaproteobacteria</taxon>
        <taxon>Alteromonadales</taxon>
        <taxon>Pseudoalteromonadaceae</taxon>
        <taxon>Pseudoalteromonas</taxon>
    </lineage>
</organism>
<evidence type="ECO:0000313" key="2">
    <source>
        <dbReference type="Proteomes" id="UP000198862"/>
    </source>
</evidence>
<dbReference type="EMBL" id="FOLO01000007">
    <property type="protein sequence ID" value="SFC31896.1"/>
    <property type="molecule type" value="Genomic_DNA"/>
</dbReference>
<proteinExistence type="predicted"/>